<dbReference type="EMBL" id="JAUQSX010000015">
    <property type="protein sequence ID" value="MDO7849213.1"/>
    <property type="molecule type" value="Genomic_DNA"/>
</dbReference>
<sequence length="1019" mass="115199">MSSYSLEKHPKKKGQCPSCHEKGVFRYFQNAEGERLDEKYGICDRAAKCGFDYRPSGELFPAKEAKEAAPIETIRPAEAVVVALLEKTKVHTSGLHQWAEFKFSETPEGNLSAEHLERWCVASDGDRTAFVHCDGQGRVVNAKWFVYGPDGKRDKAHEPFSMRQPPASARQRFGFCLYGEHLLRHDDPARPICVVESEKTAVLASFFYSHLDWLACGSANGISDEKIGPLHNRPIWWVADADGNVPVEKDGQPVLVNGKPKLSEGGRRNSSLRKLKAYGLEHVVIDLFPDRTDGYDLGDALREGLRPDIVAPTPPAPKAVELPADIEEWSIQLKDRWHKATKFIEEFERREIDLTKNADNWINTADALATFGEHGRELLHRLARPNANYQKAGVDQLFDEAVKTAACTSPAKFFQIANHYNIKLRDLKEKKSKEEEIRSGLPAGVNAEDYFLHGFYELDNCYYSIKDNVPRMVCGFVIKVLYLVKSKDNPKRIVELTNQYGYKTTLDLPTDSFVSIGAFKKVVESAGNFVFEGNETDLTRLKKKLFREEKVTTEISSLGWHERGQFYAFANGIYNAAWTATDQYGIVEHGGFNYYLPFQSGINFDDHEAFANEKKFVHKPSKLDFATWADLLYKVYGDNGMMGLCFYVAALFRDHIFQEHNAFPLLFCFGERQSGKSEFMISFKYPFGQPQKSLSLENPSTVIGMVRTLANFVNAVVMLDEYKNSIDKKTIGLLKGLWGGDGRTTGVKSNDNQTRVTNPKSAVIIAGQDMPTVDNALFTRCILLEFRSKGRDYESYSALKTLEKQGLTDITLEVLTQRPALTQDYAAAFKLVHAHLKDALKGEGIEDRMLQNMAQLLTPVLYLQENELLKFPVTAEQLYDMAIALIKRQHAQINQTTDSRRFWDVFVGLATHKPMPLAQEGVDYTFRKGQLCIRLGNIHPPYMSAHRSQYNVPGLDKQTLDYYLKHDPAFVEVKNLRFDVPAHMNNGIATRTSPTSAYCFDFAKLGIDLPMILNDVENV</sequence>
<dbReference type="InterPro" id="IPR045951">
    <property type="entry name" value="DUF6371"/>
</dbReference>
<dbReference type="Pfam" id="PF19898">
    <property type="entry name" value="DUF6371"/>
    <property type="match status" value="1"/>
</dbReference>
<name>A0ABT9AI18_9BACT</name>
<dbReference type="RefSeq" id="WP_305013881.1">
    <property type="nucleotide sequence ID" value="NZ_JAUQSX010000015.1"/>
</dbReference>
<dbReference type="InterPro" id="IPR047731">
    <property type="entry name" value="Zinc_ribbon_put"/>
</dbReference>
<evidence type="ECO:0000259" key="2">
    <source>
        <dbReference type="Pfam" id="PF21957"/>
    </source>
</evidence>
<organism evidence="3 4">
    <name type="scientific">Hymenobacter mellowenesis</name>
    <dbReference type="NCBI Taxonomy" id="3063995"/>
    <lineage>
        <taxon>Bacteria</taxon>
        <taxon>Pseudomonadati</taxon>
        <taxon>Bacteroidota</taxon>
        <taxon>Cytophagia</taxon>
        <taxon>Cytophagales</taxon>
        <taxon>Hymenobacteraceae</taxon>
        <taxon>Hymenobacter</taxon>
    </lineage>
</organism>
<comment type="caution">
    <text evidence="3">The sequence shown here is derived from an EMBL/GenBank/DDBJ whole genome shotgun (WGS) entry which is preliminary data.</text>
</comment>
<gene>
    <name evidence="3" type="ORF">Q5H92_22810</name>
</gene>
<accession>A0ABT9AI18</accession>
<dbReference type="Pfam" id="PF21957">
    <property type="entry name" value="Zn_ribbon_16"/>
    <property type="match status" value="1"/>
</dbReference>
<evidence type="ECO:0000313" key="3">
    <source>
        <dbReference type="EMBL" id="MDO7849213.1"/>
    </source>
</evidence>
<evidence type="ECO:0000313" key="4">
    <source>
        <dbReference type="Proteomes" id="UP001167796"/>
    </source>
</evidence>
<feature type="domain" description="DUF6371" evidence="1">
    <location>
        <begin position="126"/>
        <end position="240"/>
    </location>
</feature>
<feature type="domain" description="Zinc beta-ribbon finger putative" evidence="2">
    <location>
        <begin position="3"/>
        <end position="56"/>
    </location>
</feature>
<protein>
    <submittedName>
        <fullName evidence="3">DUF6371 domain-containing protein</fullName>
    </submittedName>
</protein>
<keyword evidence="4" id="KW-1185">Reference proteome</keyword>
<evidence type="ECO:0000259" key="1">
    <source>
        <dbReference type="Pfam" id="PF19898"/>
    </source>
</evidence>
<proteinExistence type="predicted"/>
<dbReference type="Proteomes" id="UP001167796">
    <property type="component" value="Unassembled WGS sequence"/>
</dbReference>
<reference evidence="3" key="1">
    <citation type="submission" date="2023-07" db="EMBL/GenBank/DDBJ databases">
        <authorList>
            <person name="Kim M.K."/>
        </authorList>
    </citation>
    <scope>NUCLEOTIDE SEQUENCE</scope>
    <source>
        <strain evidence="3">M29</strain>
    </source>
</reference>